<evidence type="ECO:0000313" key="1">
    <source>
        <dbReference type="EMBL" id="GBO10703.1"/>
    </source>
</evidence>
<reference evidence="1 2" key="1">
    <citation type="journal article" date="2019" name="Sci. Rep.">
        <title>Orb-weaving spider Araneus ventricosus genome elucidates the spidroin gene catalogue.</title>
        <authorList>
            <person name="Kono N."/>
            <person name="Nakamura H."/>
            <person name="Ohtoshi R."/>
            <person name="Moran D.A.P."/>
            <person name="Shinohara A."/>
            <person name="Yoshida Y."/>
            <person name="Fujiwara M."/>
            <person name="Mori M."/>
            <person name="Tomita M."/>
            <person name="Arakawa K."/>
        </authorList>
    </citation>
    <scope>NUCLEOTIDE SEQUENCE [LARGE SCALE GENOMIC DNA]</scope>
</reference>
<evidence type="ECO:0000313" key="2">
    <source>
        <dbReference type="Proteomes" id="UP000499080"/>
    </source>
</evidence>
<keyword evidence="2" id="KW-1185">Reference proteome</keyword>
<name>A0A4Y2UDW3_ARAVE</name>
<dbReference type="AlphaFoldDB" id="A0A4Y2UDW3"/>
<organism evidence="1 2">
    <name type="scientific">Araneus ventricosus</name>
    <name type="common">Orbweaver spider</name>
    <name type="synonym">Epeira ventricosa</name>
    <dbReference type="NCBI Taxonomy" id="182803"/>
    <lineage>
        <taxon>Eukaryota</taxon>
        <taxon>Metazoa</taxon>
        <taxon>Ecdysozoa</taxon>
        <taxon>Arthropoda</taxon>
        <taxon>Chelicerata</taxon>
        <taxon>Arachnida</taxon>
        <taxon>Araneae</taxon>
        <taxon>Araneomorphae</taxon>
        <taxon>Entelegynae</taxon>
        <taxon>Araneoidea</taxon>
        <taxon>Araneidae</taxon>
        <taxon>Araneus</taxon>
    </lineage>
</organism>
<accession>A0A4Y2UDW3</accession>
<protein>
    <submittedName>
        <fullName evidence="1">Uncharacterized protein</fullName>
    </submittedName>
</protein>
<gene>
    <name evidence="1" type="ORF">AVEN_243100_1</name>
</gene>
<dbReference type="EMBL" id="BGPR01035737">
    <property type="protein sequence ID" value="GBO10703.1"/>
    <property type="molecule type" value="Genomic_DNA"/>
</dbReference>
<proteinExistence type="predicted"/>
<dbReference type="Proteomes" id="UP000499080">
    <property type="component" value="Unassembled WGS sequence"/>
</dbReference>
<comment type="caution">
    <text evidence="1">The sequence shown here is derived from an EMBL/GenBank/DDBJ whole genome shotgun (WGS) entry which is preliminary data.</text>
</comment>
<sequence length="95" mass="10733">MASQIASLLFILGRNRIQMCAVVASAKPPRFGGRDLYYFSHRYRSDCAGTGEYCVNSLFAHKSCLRKISSFQACSEHGDNGFLLCRHTHQGRTWE</sequence>